<dbReference type="PANTHER" id="PTHR44942:SF4">
    <property type="entry name" value="METHYLTRANSFERASE TYPE 11 DOMAIN-CONTAINING PROTEIN"/>
    <property type="match status" value="1"/>
</dbReference>
<comment type="caution">
    <text evidence="5">The sequence shown here is derived from an EMBL/GenBank/DDBJ whole genome shotgun (WGS) entry which is preliminary data.</text>
</comment>
<dbReference type="GO" id="GO:0032259">
    <property type="term" value="P:methylation"/>
    <property type="evidence" value="ECO:0007669"/>
    <property type="project" value="UniProtKB-KW"/>
</dbReference>
<dbReference type="Proteomes" id="UP000579136">
    <property type="component" value="Unassembled WGS sequence"/>
</dbReference>
<proteinExistence type="inferred from homology"/>
<dbReference type="InterPro" id="IPR051052">
    <property type="entry name" value="Diverse_substrate_MTase"/>
</dbReference>
<dbReference type="EMBL" id="JACHHF010000008">
    <property type="protein sequence ID" value="MBB5176521.1"/>
    <property type="molecule type" value="Genomic_DNA"/>
</dbReference>
<keyword evidence="3" id="KW-0808">Transferase</keyword>
<keyword evidence="2 5" id="KW-0489">Methyltransferase</keyword>
<dbReference type="Gene3D" id="3.40.50.150">
    <property type="entry name" value="Vaccinia Virus protein VP39"/>
    <property type="match status" value="1"/>
</dbReference>
<gene>
    <name evidence="5" type="ORF">HNQ45_001409</name>
</gene>
<dbReference type="AlphaFoldDB" id="A0A9Q2D0P8"/>
<evidence type="ECO:0000259" key="4">
    <source>
        <dbReference type="Pfam" id="PF08241"/>
    </source>
</evidence>
<sequence>MSFKLQNFEEEYFNSRNDIPEELFDGLKQMGVDINGKRILDLGAGPGFLSAMLSDKGVVVDALEPSEVFRNMGKGYTNGKNVTFYDGVAEDTGLVEDEGYDIIFALRAWQYFDSNEAVKEVKRLLKPHGLMIISDIGFRVNNSMMKETMRIIRSNSKYNQLEPAGSKKYSIQMINSFPVEWFSDFNYHKFDLTNLFKKDYQVKFTDEEWLKRIETSSWLSRFSDHRKESVLTEIDNMLQSTEKKDSYDIPHVLSTAIFKNRNKK</sequence>
<dbReference type="PANTHER" id="PTHR44942">
    <property type="entry name" value="METHYLTRANSF_11 DOMAIN-CONTAINING PROTEIN"/>
    <property type="match status" value="1"/>
</dbReference>
<dbReference type="Pfam" id="PF08241">
    <property type="entry name" value="Methyltransf_11"/>
    <property type="match status" value="1"/>
</dbReference>
<comment type="similarity">
    <text evidence="1">Belongs to the methyltransferase superfamily.</text>
</comment>
<evidence type="ECO:0000256" key="2">
    <source>
        <dbReference type="ARBA" id="ARBA00022603"/>
    </source>
</evidence>
<dbReference type="InterPro" id="IPR013216">
    <property type="entry name" value="Methyltransf_11"/>
</dbReference>
<organism evidence="5 6">
    <name type="scientific">Nosocomiicoccus ampullae</name>
    <dbReference type="NCBI Taxonomy" id="489910"/>
    <lineage>
        <taxon>Bacteria</taxon>
        <taxon>Bacillati</taxon>
        <taxon>Bacillota</taxon>
        <taxon>Bacilli</taxon>
        <taxon>Bacillales</taxon>
        <taxon>Staphylococcaceae</taxon>
        <taxon>Nosocomiicoccus</taxon>
    </lineage>
</organism>
<evidence type="ECO:0000256" key="3">
    <source>
        <dbReference type="ARBA" id="ARBA00022679"/>
    </source>
</evidence>
<evidence type="ECO:0000313" key="6">
    <source>
        <dbReference type="Proteomes" id="UP000579136"/>
    </source>
</evidence>
<keyword evidence="6" id="KW-1185">Reference proteome</keyword>
<reference evidence="5 6" key="1">
    <citation type="submission" date="2020-08" db="EMBL/GenBank/DDBJ databases">
        <title>Genomic Encyclopedia of Type Strains, Phase IV (KMG-IV): sequencing the most valuable type-strain genomes for metagenomic binning, comparative biology and taxonomic classification.</title>
        <authorList>
            <person name="Goeker M."/>
        </authorList>
    </citation>
    <scope>NUCLEOTIDE SEQUENCE [LARGE SCALE GENOMIC DNA]</scope>
    <source>
        <strain evidence="5 6">DSM 19163</strain>
    </source>
</reference>
<evidence type="ECO:0000256" key="1">
    <source>
        <dbReference type="ARBA" id="ARBA00008361"/>
    </source>
</evidence>
<feature type="domain" description="Methyltransferase type 11" evidence="4">
    <location>
        <begin position="40"/>
        <end position="133"/>
    </location>
</feature>
<name>A0A9Q2D0P8_9STAP</name>
<evidence type="ECO:0000313" key="5">
    <source>
        <dbReference type="EMBL" id="MBB5176521.1"/>
    </source>
</evidence>
<dbReference type="SUPFAM" id="SSF53335">
    <property type="entry name" value="S-adenosyl-L-methionine-dependent methyltransferases"/>
    <property type="match status" value="1"/>
</dbReference>
<accession>A0A9Q2D0P8</accession>
<dbReference type="GO" id="GO:0008757">
    <property type="term" value="F:S-adenosylmethionine-dependent methyltransferase activity"/>
    <property type="evidence" value="ECO:0007669"/>
    <property type="project" value="InterPro"/>
</dbReference>
<dbReference type="InterPro" id="IPR029063">
    <property type="entry name" value="SAM-dependent_MTases_sf"/>
</dbReference>
<dbReference type="RefSeq" id="WP_183675145.1">
    <property type="nucleotide sequence ID" value="NZ_CBCRYX010000009.1"/>
</dbReference>
<dbReference type="CDD" id="cd02440">
    <property type="entry name" value="AdoMet_MTases"/>
    <property type="match status" value="1"/>
</dbReference>
<protein>
    <submittedName>
        <fullName evidence="5">SAM-dependent methyltransferase</fullName>
    </submittedName>
</protein>